<name>A0A6G1E649_9ORYZ</name>
<gene>
    <name evidence="2" type="ORF">E2562_034012</name>
</gene>
<feature type="region of interest" description="Disordered" evidence="1">
    <location>
        <begin position="76"/>
        <end position="102"/>
    </location>
</feature>
<evidence type="ECO:0000313" key="3">
    <source>
        <dbReference type="Proteomes" id="UP000479710"/>
    </source>
</evidence>
<reference evidence="2 3" key="1">
    <citation type="submission" date="2019-11" db="EMBL/GenBank/DDBJ databases">
        <title>Whole genome sequence of Oryza granulata.</title>
        <authorList>
            <person name="Li W."/>
        </authorList>
    </citation>
    <scope>NUCLEOTIDE SEQUENCE [LARGE SCALE GENOMIC DNA]</scope>
    <source>
        <strain evidence="3">cv. Menghai</strain>
        <tissue evidence="2">Leaf</tissue>
    </source>
</reference>
<feature type="compositionally biased region" description="Low complexity" evidence="1">
    <location>
        <begin position="84"/>
        <end position="100"/>
    </location>
</feature>
<dbReference type="AlphaFoldDB" id="A0A6G1E649"/>
<proteinExistence type="predicted"/>
<evidence type="ECO:0000313" key="2">
    <source>
        <dbReference type="EMBL" id="KAF0920197.1"/>
    </source>
</evidence>
<accession>A0A6G1E649</accession>
<keyword evidence="3" id="KW-1185">Reference proteome</keyword>
<dbReference type="EMBL" id="SPHZ02000005">
    <property type="protein sequence ID" value="KAF0920197.1"/>
    <property type="molecule type" value="Genomic_DNA"/>
</dbReference>
<dbReference type="Proteomes" id="UP000479710">
    <property type="component" value="Unassembled WGS sequence"/>
</dbReference>
<comment type="caution">
    <text evidence="2">The sequence shown here is derived from an EMBL/GenBank/DDBJ whole genome shotgun (WGS) entry which is preliminary data.</text>
</comment>
<evidence type="ECO:0000256" key="1">
    <source>
        <dbReference type="SAM" id="MobiDB-lite"/>
    </source>
</evidence>
<sequence>MSSWHMAAGGVLHKLIATQAKLLTSTRPDAVTRGASGVLLAHEARWHWLVKMMLCIWCRHDTKMLGVLTPSLTVSSPRRRRIQSRSPVPLSSSRSSSCRPVETVGAAANSVKLCPTQPHRSH</sequence>
<organism evidence="2 3">
    <name type="scientific">Oryza meyeriana var. granulata</name>
    <dbReference type="NCBI Taxonomy" id="110450"/>
    <lineage>
        <taxon>Eukaryota</taxon>
        <taxon>Viridiplantae</taxon>
        <taxon>Streptophyta</taxon>
        <taxon>Embryophyta</taxon>
        <taxon>Tracheophyta</taxon>
        <taxon>Spermatophyta</taxon>
        <taxon>Magnoliopsida</taxon>
        <taxon>Liliopsida</taxon>
        <taxon>Poales</taxon>
        <taxon>Poaceae</taxon>
        <taxon>BOP clade</taxon>
        <taxon>Oryzoideae</taxon>
        <taxon>Oryzeae</taxon>
        <taxon>Oryzinae</taxon>
        <taxon>Oryza</taxon>
        <taxon>Oryza meyeriana</taxon>
    </lineage>
</organism>
<protein>
    <submittedName>
        <fullName evidence="2">Uncharacterized protein</fullName>
    </submittedName>
</protein>